<organism evidence="6 7">
    <name type="scientific">Tricholomella constricta</name>
    <dbReference type="NCBI Taxonomy" id="117010"/>
    <lineage>
        <taxon>Eukaryota</taxon>
        <taxon>Fungi</taxon>
        <taxon>Dikarya</taxon>
        <taxon>Basidiomycota</taxon>
        <taxon>Agaricomycotina</taxon>
        <taxon>Agaricomycetes</taxon>
        <taxon>Agaricomycetidae</taxon>
        <taxon>Agaricales</taxon>
        <taxon>Tricholomatineae</taxon>
        <taxon>Lyophyllaceae</taxon>
        <taxon>Tricholomella</taxon>
    </lineage>
</organism>
<evidence type="ECO:0000256" key="1">
    <source>
        <dbReference type="ARBA" id="ARBA00006395"/>
    </source>
</evidence>
<reference evidence="6 7" key="1">
    <citation type="journal article" date="2020" name="ISME J.">
        <title>Uncovering the hidden diversity of litter-decomposition mechanisms in mushroom-forming fungi.</title>
        <authorList>
            <person name="Floudas D."/>
            <person name="Bentzer J."/>
            <person name="Ahren D."/>
            <person name="Johansson T."/>
            <person name="Persson P."/>
            <person name="Tunlid A."/>
        </authorList>
    </citation>
    <scope>NUCLEOTIDE SEQUENCE [LARGE SCALE GENOMIC DNA]</scope>
    <source>
        <strain evidence="6 7">CBS 661.87</strain>
    </source>
</reference>
<dbReference type="GO" id="GO:0000712">
    <property type="term" value="P:resolution of meiotic recombination intermediates"/>
    <property type="evidence" value="ECO:0007669"/>
    <property type="project" value="TreeGrafter"/>
</dbReference>
<evidence type="ECO:0000259" key="5">
    <source>
        <dbReference type="Pfam" id="PF21000"/>
    </source>
</evidence>
<feature type="compositionally biased region" description="Pro residues" evidence="3">
    <location>
        <begin position="227"/>
        <end position="256"/>
    </location>
</feature>
<evidence type="ECO:0000313" key="6">
    <source>
        <dbReference type="EMBL" id="KAF5382007.1"/>
    </source>
</evidence>
<dbReference type="SMART" id="SM01161">
    <property type="entry name" value="DUF1767"/>
    <property type="match status" value="1"/>
</dbReference>
<gene>
    <name evidence="6" type="ORF">D9615_004446</name>
</gene>
<feature type="region of interest" description="Disordered" evidence="3">
    <location>
        <begin position="495"/>
        <end position="595"/>
    </location>
</feature>
<evidence type="ECO:0000313" key="7">
    <source>
        <dbReference type="Proteomes" id="UP000565441"/>
    </source>
</evidence>
<comment type="caution">
    <text evidence="6">The sequence shown here is derived from an EMBL/GenBank/DDBJ whole genome shotgun (WGS) entry which is preliminary data.</text>
</comment>
<dbReference type="OrthoDB" id="341511at2759"/>
<name>A0A8H5HEX5_9AGAR</name>
<evidence type="ECO:0000256" key="2">
    <source>
        <dbReference type="ARBA" id="ARBA00018987"/>
    </source>
</evidence>
<dbReference type="PANTHER" id="PTHR14790">
    <property type="entry name" value="RECQ-MEDIATED GENOME INSTABILITY PROTEIN 1 RMI1"/>
    <property type="match status" value="1"/>
</dbReference>
<feature type="domain" description="RecQ mediated genome instability protein 1 OB-fold" evidence="4">
    <location>
        <begin position="70"/>
        <end position="211"/>
    </location>
</feature>
<dbReference type="AlphaFoldDB" id="A0A8H5HEX5"/>
<feature type="compositionally biased region" description="Low complexity" evidence="3">
    <location>
        <begin position="497"/>
        <end position="525"/>
    </location>
</feature>
<proteinExistence type="inferred from homology"/>
<comment type="similarity">
    <text evidence="1">Belongs to the RMI1 family.</text>
</comment>
<feature type="compositionally biased region" description="Polar residues" evidence="3">
    <location>
        <begin position="344"/>
        <end position="357"/>
    </location>
</feature>
<keyword evidence="7" id="KW-1185">Reference proteome</keyword>
<protein>
    <recommendedName>
        <fullName evidence="2">RecQ-mediated genome instability protein 1</fullName>
    </recommendedName>
</protein>
<dbReference type="InterPro" id="IPR013894">
    <property type="entry name" value="RMI1_OB"/>
</dbReference>
<feature type="compositionally biased region" description="Acidic residues" evidence="3">
    <location>
        <begin position="534"/>
        <end position="544"/>
    </location>
</feature>
<sequence length="595" mass="64169">MAVPPRVVRWVDDNYKRPRVDPEWLNDCYAWLTTEEGHNPDTDFQGLVDAVTHQILESNFSDSMLPGTGLPTHIAVPTTSMTLKGVQVLVEVASITEIANSAFNLDQTRQAREERLRDGNVEDEDGEGDIDIAGEGPVPKYPRGMLKLLLTDGTTTLPAIEYRPLPELSLENTPLGFKMLLKDVRINRGIAFLAPKCVVMMGHKTDERDENRPADFAKGLRVRMGLPEPPPAAEDRVAPPPAARNPLPQAPPPPPAALVRSPLREISPPPSPPAMYHGNDDEDLETRRRRIPNRNPAPEPPAFTVRSLPSSSKISTTSVYFANSAASSSRSQTAVGSAPPRTTPFLSVSPTLQQTTRPLRIASPPPSPGPDDEHFWSDDEMETQMPPPQQQPSQPQRASLSSEQRFISDFGLSAVKFLDGLAARKGTRNTAQTRAAPETSNSNTTTNVNANAETSSAGARDVGFSSDEFDDDISFDSEVLAGLDAIEALNTTTRSTAAAAAAEFQPPSAVGSGSRSGSSTIGARSQSSALDVITIDDDSDEDDKENLPVPTRHVRRRFDGGGMSQGTANQRARDPGRPIVLARSASDVIDVSDSD</sequence>
<feature type="compositionally biased region" description="Low complexity" evidence="3">
    <location>
        <begin position="435"/>
        <end position="457"/>
    </location>
</feature>
<dbReference type="GO" id="GO:0000724">
    <property type="term" value="P:double-strand break repair via homologous recombination"/>
    <property type="evidence" value="ECO:0007669"/>
    <property type="project" value="TreeGrafter"/>
</dbReference>
<dbReference type="GO" id="GO:0031422">
    <property type="term" value="C:RecQ family helicase-topoisomerase III complex"/>
    <property type="evidence" value="ECO:0007669"/>
    <property type="project" value="TreeGrafter"/>
</dbReference>
<feature type="compositionally biased region" description="Acidic residues" evidence="3">
    <location>
        <begin position="121"/>
        <end position="132"/>
    </location>
</feature>
<dbReference type="EMBL" id="JAACJP010000009">
    <property type="protein sequence ID" value="KAF5382007.1"/>
    <property type="molecule type" value="Genomic_DNA"/>
</dbReference>
<dbReference type="Pfam" id="PF08585">
    <property type="entry name" value="RMI1_N_C"/>
    <property type="match status" value="1"/>
</dbReference>
<dbReference type="GO" id="GO:0016604">
    <property type="term" value="C:nuclear body"/>
    <property type="evidence" value="ECO:0007669"/>
    <property type="project" value="TreeGrafter"/>
</dbReference>
<feature type="compositionally biased region" description="Low complexity" evidence="3">
    <location>
        <begin position="307"/>
        <end position="318"/>
    </location>
</feature>
<feature type="region of interest" description="Disordered" evidence="3">
    <location>
        <begin position="424"/>
        <end position="469"/>
    </location>
</feature>
<dbReference type="Proteomes" id="UP000565441">
    <property type="component" value="Unassembled WGS sequence"/>
</dbReference>
<dbReference type="InterPro" id="IPR042470">
    <property type="entry name" value="RMI1_N_C_sf"/>
</dbReference>
<feature type="region of interest" description="Disordered" evidence="3">
    <location>
        <begin position="223"/>
        <end position="404"/>
    </location>
</feature>
<dbReference type="Gene3D" id="2.40.50.770">
    <property type="entry name" value="RecQ-mediated genome instability protein Rmi1, C-terminal domain"/>
    <property type="match status" value="1"/>
</dbReference>
<accession>A0A8H5HEX5</accession>
<evidence type="ECO:0000259" key="4">
    <source>
        <dbReference type="Pfam" id="PF08585"/>
    </source>
</evidence>
<dbReference type="PANTHER" id="PTHR14790:SF15">
    <property type="entry name" value="RECQ-MEDIATED GENOME INSTABILITY PROTEIN 1"/>
    <property type="match status" value="1"/>
</dbReference>
<dbReference type="Pfam" id="PF21000">
    <property type="entry name" value="RMI1_N_N"/>
    <property type="match status" value="1"/>
</dbReference>
<feature type="domain" description="RMI1 N-terminal" evidence="5">
    <location>
        <begin position="16"/>
        <end position="63"/>
    </location>
</feature>
<feature type="compositionally biased region" description="Polar residues" evidence="3">
    <location>
        <begin position="319"/>
        <end position="335"/>
    </location>
</feature>
<feature type="region of interest" description="Disordered" evidence="3">
    <location>
        <begin position="115"/>
        <end position="136"/>
    </location>
</feature>
<dbReference type="InterPro" id="IPR049363">
    <property type="entry name" value="RMI1_N"/>
</dbReference>
<evidence type="ECO:0000256" key="3">
    <source>
        <dbReference type="SAM" id="MobiDB-lite"/>
    </source>
</evidence>